<dbReference type="InterPro" id="IPR027783">
    <property type="entry name" value="Bacterial_PH-related"/>
</dbReference>
<comment type="caution">
    <text evidence="3">The sequence shown here is derived from an EMBL/GenBank/DDBJ whole genome shotgun (WGS) entry which is preliminary data.</text>
</comment>
<dbReference type="EMBL" id="JAHLQL010000001">
    <property type="protein sequence ID" value="MBU5591010.1"/>
    <property type="molecule type" value="Genomic_DNA"/>
</dbReference>
<keyword evidence="1" id="KW-0472">Membrane</keyword>
<proteinExistence type="predicted"/>
<dbReference type="Pfam" id="PF10882">
    <property type="entry name" value="bPH_5"/>
    <property type="match status" value="1"/>
</dbReference>
<dbReference type="Proteomes" id="UP000736583">
    <property type="component" value="Unassembled WGS sequence"/>
</dbReference>
<keyword evidence="1" id="KW-0812">Transmembrane</keyword>
<name>A0ABS6EY06_9CLOT</name>
<feature type="domain" description="Bacterial Pleckstrin homology" evidence="2">
    <location>
        <begin position="64"/>
        <end position="163"/>
    </location>
</feature>
<keyword evidence="4" id="KW-1185">Reference proteome</keyword>
<sequence>MEIYKPEKAKVYAYILLLLLLGNGALGILIYFANTYIAQYIFILGMFALSIYCIYYLALVKSLSYELGEEDISISFLFGLKKILIPYKDMESYTIIKGKIDGVKLSGIGNHRFHIGKSFIEKVGISNTFITDSKGIIYIKALNRIYGLSPNNFNEFIKKLEEKGIENKEFYVEYKKNIDMYKEKKFLVPLIMTTIITFFIILNPFILYLSNSLPAKMPLNFNIYFKPTQYGSGKQFAFRQMTYGVFNMVILFCMHYASYFYAKYDKKSAYKYMYIPLIISILFLIIQVRVIFIFA</sequence>
<organism evidence="3 4">
    <name type="scientific">Clostridium simiarum</name>
    <dbReference type="NCBI Taxonomy" id="2841506"/>
    <lineage>
        <taxon>Bacteria</taxon>
        <taxon>Bacillati</taxon>
        <taxon>Bacillota</taxon>
        <taxon>Clostridia</taxon>
        <taxon>Eubacteriales</taxon>
        <taxon>Clostridiaceae</taxon>
        <taxon>Clostridium</taxon>
    </lineage>
</organism>
<dbReference type="RefSeq" id="WP_216456073.1">
    <property type="nucleotide sequence ID" value="NZ_JAHLQL010000001.1"/>
</dbReference>
<gene>
    <name evidence="3" type="ORF">KQI89_04480</name>
</gene>
<evidence type="ECO:0000313" key="4">
    <source>
        <dbReference type="Proteomes" id="UP000736583"/>
    </source>
</evidence>
<feature type="transmembrane region" description="Helical" evidence="1">
    <location>
        <begin position="241"/>
        <end position="262"/>
    </location>
</feature>
<feature type="transmembrane region" description="Helical" evidence="1">
    <location>
        <begin position="186"/>
        <end position="209"/>
    </location>
</feature>
<feature type="transmembrane region" description="Helical" evidence="1">
    <location>
        <begin position="274"/>
        <end position="294"/>
    </location>
</feature>
<keyword evidence="1" id="KW-1133">Transmembrane helix</keyword>
<evidence type="ECO:0000256" key="1">
    <source>
        <dbReference type="SAM" id="Phobius"/>
    </source>
</evidence>
<accession>A0ABS6EY06</accession>
<reference evidence="3 4" key="1">
    <citation type="submission" date="2021-06" db="EMBL/GenBank/DDBJ databases">
        <authorList>
            <person name="Sun Q."/>
            <person name="Li D."/>
        </authorList>
    </citation>
    <scope>NUCLEOTIDE SEQUENCE [LARGE SCALE GENOMIC DNA]</scope>
    <source>
        <strain evidence="3 4">MSJ-4</strain>
    </source>
</reference>
<feature type="transmembrane region" description="Helical" evidence="1">
    <location>
        <begin position="12"/>
        <end position="31"/>
    </location>
</feature>
<evidence type="ECO:0000313" key="3">
    <source>
        <dbReference type="EMBL" id="MBU5591010.1"/>
    </source>
</evidence>
<feature type="transmembrane region" description="Helical" evidence="1">
    <location>
        <begin position="37"/>
        <end position="58"/>
    </location>
</feature>
<protein>
    <submittedName>
        <fullName evidence="3">PH domain-containing protein</fullName>
    </submittedName>
</protein>
<evidence type="ECO:0000259" key="2">
    <source>
        <dbReference type="Pfam" id="PF10882"/>
    </source>
</evidence>